<reference evidence="2 3" key="1">
    <citation type="submission" date="2023-03" db="EMBL/GenBank/DDBJ databases">
        <title>Genome insight into feeding habits of ladybird beetles.</title>
        <authorList>
            <person name="Li H.-S."/>
            <person name="Huang Y.-H."/>
            <person name="Pang H."/>
        </authorList>
    </citation>
    <scope>NUCLEOTIDE SEQUENCE [LARGE SCALE GENOMIC DNA]</scope>
    <source>
        <strain evidence="2">SYSU_2023b</strain>
        <tissue evidence="2">Whole body</tissue>
    </source>
</reference>
<gene>
    <name evidence="2" type="ORF">WA026_004243</name>
</gene>
<keyword evidence="1" id="KW-0732">Signal</keyword>
<sequence>MELHLSDLWERNHRRSLDRTDKQIVVYYSAQDTTWRMMNSAMCPHPDFYDLQLFPVMDGIEGLVDCPILRNHQPILRNMSEIEKR</sequence>
<dbReference type="AlphaFoldDB" id="A0AAW1VAQ3"/>
<keyword evidence="3" id="KW-1185">Reference proteome</keyword>
<name>A0AAW1VAQ3_9CUCU</name>
<dbReference type="InterPro" id="IPR017996">
    <property type="entry name" value="MRJP/yellow-related"/>
</dbReference>
<protein>
    <submittedName>
        <fullName evidence="2">Uncharacterized protein</fullName>
    </submittedName>
</protein>
<dbReference type="Pfam" id="PF03022">
    <property type="entry name" value="MRJP"/>
    <property type="match status" value="1"/>
</dbReference>
<proteinExistence type="predicted"/>
<evidence type="ECO:0000313" key="3">
    <source>
        <dbReference type="Proteomes" id="UP001431783"/>
    </source>
</evidence>
<organism evidence="2 3">
    <name type="scientific">Henosepilachna vigintioctopunctata</name>
    <dbReference type="NCBI Taxonomy" id="420089"/>
    <lineage>
        <taxon>Eukaryota</taxon>
        <taxon>Metazoa</taxon>
        <taxon>Ecdysozoa</taxon>
        <taxon>Arthropoda</taxon>
        <taxon>Hexapoda</taxon>
        <taxon>Insecta</taxon>
        <taxon>Pterygota</taxon>
        <taxon>Neoptera</taxon>
        <taxon>Endopterygota</taxon>
        <taxon>Coleoptera</taxon>
        <taxon>Polyphaga</taxon>
        <taxon>Cucujiformia</taxon>
        <taxon>Coccinelloidea</taxon>
        <taxon>Coccinellidae</taxon>
        <taxon>Epilachninae</taxon>
        <taxon>Epilachnini</taxon>
        <taxon>Henosepilachna</taxon>
    </lineage>
</organism>
<evidence type="ECO:0000313" key="2">
    <source>
        <dbReference type="EMBL" id="KAK9888959.1"/>
    </source>
</evidence>
<dbReference type="EMBL" id="JARQZJ010000122">
    <property type="protein sequence ID" value="KAK9888959.1"/>
    <property type="molecule type" value="Genomic_DNA"/>
</dbReference>
<evidence type="ECO:0000256" key="1">
    <source>
        <dbReference type="ARBA" id="ARBA00022729"/>
    </source>
</evidence>
<accession>A0AAW1VAQ3</accession>
<dbReference type="Proteomes" id="UP001431783">
    <property type="component" value="Unassembled WGS sequence"/>
</dbReference>
<comment type="caution">
    <text evidence="2">The sequence shown here is derived from an EMBL/GenBank/DDBJ whole genome shotgun (WGS) entry which is preliminary data.</text>
</comment>